<evidence type="ECO:0000256" key="1">
    <source>
        <dbReference type="ARBA" id="ARBA00022679"/>
    </source>
</evidence>
<organism evidence="5 6">
    <name type="scientific">Enterovibrio nigricans DSM 22720</name>
    <dbReference type="NCBI Taxonomy" id="1121868"/>
    <lineage>
        <taxon>Bacteria</taxon>
        <taxon>Pseudomonadati</taxon>
        <taxon>Pseudomonadota</taxon>
        <taxon>Gammaproteobacteria</taxon>
        <taxon>Vibrionales</taxon>
        <taxon>Vibrionaceae</taxon>
        <taxon>Enterovibrio</taxon>
    </lineage>
</organism>
<dbReference type="CDD" id="cd01449">
    <property type="entry name" value="TST_Repeat_2"/>
    <property type="match status" value="1"/>
</dbReference>
<evidence type="ECO:0000313" key="5">
    <source>
        <dbReference type="EMBL" id="SKA50872.1"/>
    </source>
</evidence>
<sequence length="175" mass="18684">MFKIMGHENVVVLDGGLPEWESLGGGLDTSEPSEIEPANYLATFDATRVIDKSLLLEGIHDGSVNVIDVRPSDRFNGVAAEPREGVRSGHMPDAVNLPFTQLLEAGKFKTQDVLKSLIEPSLNDDKRNVASCGSGVTACILALASEHALGKVVTVYDGSWTEWGGDHTLPIVSGK</sequence>
<dbReference type="PANTHER" id="PTHR11364">
    <property type="entry name" value="THIOSULFATE SULFERTANSFERASE"/>
    <property type="match status" value="1"/>
</dbReference>
<accession>A0A1T4UDL6</accession>
<dbReference type="SUPFAM" id="SSF52821">
    <property type="entry name" value="Rhodanese/Cell cycle control phosphatase"/>
    <property type="match status" value="2"/>
</dbReference>
<keyword evidence="2" id="KW-0677">Repeat</keyword>
<dbReference type="GO" id="GO:0004792">
    <property type="term" value="F:thiosulfate-cyanide sulfurtransferase activity"/>
    <property type="evidence" value="ECO:0007669"/>
    <property type="project" value="InterPro"/>
</dbReference>
<dbReference type="PROSITE" id="PS00683">
    <property type="entry name" value="RHODANESE_2"/>
    <property type="match status" value="1"/>
</dbReference>
<dbReference type="PROSITE" id="PS50206">
    <property type="entry name" value="RHODANESE_3"/>
    <property type="match status" value="2"/>
</dbReference>
<dbReference type="InterPro" id="IPR001307">
    <property type="entry name" value="Thiosulphate_STrfase_CS"/>
</dbReference>
<name>A0A1T4UDL6_9GAMM</name>
<dbReference type="AlphaFoldDB" id="A0A1T4UDL6"/>
<evidence type="ECO:0000256" key="2">
    <source>
        <dbReference type="ARBA" id="ARBA00022737"/>
    </source>
</evidence>
<gene>
    <name evidence="5" type="ORF">SAMN02745132_01493</name>
</gene>
<dbReference type="EMBL" id="FUXU01000013">
    <property type="protein sequence ID" value="SKA50872.1"/>
    <property type="molecule type" value="Genomic_DNA"/>
</dbReference>
<feature type="domain" description="Rhodanese" evidence="4">
    <location>
        <begin position="60"/>
        <end position="172"/>
    </location>
</feature>
<keyword evidence="6" id="KW-1185">Reference proteome</keyword>
<dbReference type="RefSeq" id="WP_244556527.1">
    <property type="nucleotide sequence ID" value="NZ_FUXU01000013.1"/>
</dbReference>
<reference evidence="6" key="1">
    <citation type="submission" date="2017-02" db="EMBL/GenBank/DDBJ databases">
        <authorList>
            <person name="Varghese N."/>
            <person name="Submissions S."/>
        </authorList>
    </citation>
    <scope>NUCLEOTIDE SEQUENCE [LARGE SCALE GENOMIC DNA]</scope>
    <source>
        <strain evidence="6">DSM 22720</strain>
    </source>
</reference>
<evidence type="ECO:0000256" key="3">
    <source>
        <dbReference type="RuleBase" id="RU000507"/>
    </source>
</evidence>
<dbReference type="InterPro" id="IPR036873">
    <property type="entry name" value="Rhodanese-like_dom_sf"/>
</dbReference>
<evidence type="ECO:0000259" key="4">
    <source>
        <dbReference type="PROSITE" id="PS50206"/>
    </source>
</evidence>
<dbReference type="Pfam" id="PF00581">
    <property type="entry name" value="Rhodanese"/>
    <property type="match status" value="1"/>
</dbReference>
<feature type="domain" description="Rhodanese" evidence="4">
    <location>
        <begin position="1"/>
        <end position="29"/>
    </location>
</feature>
<proteinExistence type="predicted"/>
<protein>
    <recommendedName>
        <fullName evidence="3">Sulfurtransferase</fullName>
    </recommendedName>
</protein>
<keyword evidence="1 3" id="KW-0808">Transferase</keyword>
<evidence type="ECO:0000313" key="6">
    <source>
        <dbReference type="Proteomes" id="UP000190162"/>
    </source>
</evidence>
<dbReference type="InterPro" id="IPR045078">
    <property type="entry name" value="TST/MPST-like"/>
</dbReference>
<dbReference type="Gene3D" id="3.40.250.10">
    <property type="entry name" value="Rhodanese-like domain"/>
    <property type="match status" value="2"/>
</dbReference>
<dbReference type="PANTHER" id="PTHR11364:SF27">
    <property type="entry name" value="SULFURTRANSFERASE"/>
    <property type="match status" value="1"/>
</dbReference>
<dbReference type="Proteomes" id="UP000190162">
    <property type="component" value="Unassembled WGS sequence"/>
</dbReference>
<dbReference type="SMART" id="SM00450">
    <property type="entry name" value="RHOD"/>
    <property type="match status" value="1"/>
</dbReference>
<dbReference type="InterPro" id="IPR001763">
    <property type="entry name" value="Rhodanese-like_dom"/>
</dbReference>